<sequence length="260" mass="29656">MRRCSYIGMNGGSSNLVTYPGTWSHIRKLKDDLSTHGINLPMLFKKKIGNGQQTSFWQDNWLGGSSFKDTFPCLYRLETNPDCLVSERNSYGINLRNNPNMSSPPSIDATRNVFVPDFGLVLLPPSGPHLNWAWRRHIRSGPKLDELVELTNLLAQLNLSDAVDTWEFSIDSTRIFSAKSMRNHITIMSNHIDSHPTRWNKLLPIKVNILTWRVINRRIPTRTNLDRRGIDLDSVHCPLCDEDLESEDHIFVSCEIASGI</sequence>
<dbReference type="PANTHER" id="PTHR36617:SF15">
    <property type="entry name" value="REVERSE TRANSCRIPTASE ZINC-BINDING DOMAIN-CONTAINING PROTEIN"/>
    <property type="match status" value="1"/>
</dbReference>
<dbReference type="EMBL" id="BQNB010018287">
    <property type="protein sequence ID" value="GJT72751.1"/>
    <property type="molecule type" value="Genomic_DNA"/>
</dbReference>
<reference evidence="2" key="2">
    <citation type="submission" date="2022-01" db="EMBL/GenBank/DDBJ databases">
        <authorList>
            <person name="Yamashiro T."/>
            <person name="Shiraishi A."/>
            <person name="Satake H."/>
            <person name="Nakayama K."/>
        </authorList>
    </citation>
    <scope>NUCLEOTIDE SEQUENCE</scope>
</reference>
<feature type="domain" description="Reverse transcriptase zinc-binding" evidence="1">
    <location>
        <begin position="176"/>
        <end position="258"/>
    </location>
</feature>
<keyword evidence="3" id="KW-1185">Reference proteome</keyword>
<keyword evidence="2" id="KW-0548">Nucleotidyltransferase</keyword>
<evidence type="ECO:0000313" key="2">
    <source>
        <dbReference type="EMBL" id="GJT72751.1"/>
    </source>
</evidence>
<dbReference type="PANTHER" id="PTHR36617">
    <property type="entry name" value="PROTEIN, PUTATIVE-RELATED"/>
    <property type="match status" value="1"/>
</dbReference>
<organism evidence="2 3">
    <name type="scientific">Tanacetum coccineum</name>
    <dbReference type="NCBI Taxonomy" id="301880"/>
    <lineage>
        <taxon>Eukaryota</taxon>
        <taxon>Viridiplantae</taxon>
        <taxon>Streptophyta</taxon>
        <taxon>Embryophyta</taxon>
        <taxon>Tracheophyta</taxon>
        <taxon>Spermatophyta</taxon>
        <taxon>Magnoliopsida</taxon>
        <taxon>eudicotyledons</taxon>
        <taxon>Gunneridae</taxon>
        <taxon>Pentapetalae</taxon>
        <taxon>asterids</taxon>
        <taxon>campanulids</taxon>
        <taxon>Asterales</taxon>
        <taxon>Asteraceae</taxon>
        <taxon>Asteroideae</taxon>
        <taxon>Anthemideae</taxon>
        <taxon>Anthemidinae</taxon>
        <taxon>Tanacetum</taxon>
    </lineage>
</organism>
<gene>
    <name evidence="2" type="ORF">Tco_1032037</name>
</gene>
<comment type="caution">
    <text evidence="2">The sequence shown here is derived from an EMBL/GenBank/DDBJ whole genome shotgun (WGS) entry which is preliminary data.</text>
</comment>
<proteinExistence type="predicted"/>
<dbReference type="GO" id="GO:0003964">
    <property type="term" value="F:RNA-directed DNA polymerase activity"/>
    <property type="evidence" value="ECO:0007669"/>
    <property type="project" value="UniProtKB-KW"/>
</dbReference>
<name>A0ABQ5GAN9_9ASTR</name>
<keyword evidence="2" id="KW-0695">RNA-directed DNA polymerase</keyword>
<dbReference type="InterPro" id="IPR026960">
    <property type="entry name" value="RVT-Znf"/>
</dbReference>
<dbReference type="Pfam" id="PF13966">
    <property type="entry name" value="zf-RVT"/>
    <property type="match status" value="1"/>
</dbReference>
<accession>A0ABQ5GAN9</accession>
<evidence type="ECO:0000259" key="1">
    <source>
        <dbReference type="Pfam" id="PF13966"/>
    </source>
</evidence>
<reference evidence="2" key="1">
    <citation type="journal article" date="2022" name="Int. J. Mol. Sci.">
        <title>Draft Genome of Tanacetum Coccineum: Genomic Comparison of Closely Related Tanacetum-Family Plants.</title>
        <authorList>
            <person name="Yamashiro T."/>
            <person name="Shiraishi A."/>
            <person name="Nakayama K."/>
            <person name="Satake H."/>
        </authorList>
    </citation>
    <scope>NUCLEOTIDE SEQUENCE</scope>
</reference>
<protein>
    <submittedName>
        <fullName evidence="2">RNA-directed DNA polymerase, eukaryota, reverse transcriptase zinc-binding domain protein</fullName>
    </submittedName>
</protein>
<dbReference type="Proteomes" id="UP001151760">
    <property type="component" value="Unassembled WGS sequence"/>
</dbReference>
<evidence type="ECO:0000313" key="3">
    <source>
        <dbReference type="Proteomes" id="UP001151760"/>
    </source>
</evidence>
<keyword evidence="2" id="KW-0808">Transferase</keyword>